<dbReference type="Proteomes" id="UP000034849">
    <property type="component" value="Unassembled WGS sequence"/>
</dbReference>
<evidence type="ECO:0000259" key="1">
    <source>
        <dbReference type="SMART" id="SM01321"/>
    </source>
</evidence>
<evidence type="ECO:0000313" key="2">
    <source>
        <dbReference type="EMBL" id="KKQ27812.1"/>
    </source>
</evidence>
<dbReference type="GO" id="GO:0043565">
    <property type="term" value="F:sequence-specific DNA binding"/>
    <property type="evidence" value="ECO:0007669"/>
    <property type="project" value="TreeGrafter"/>
</dbReference>
<dbReference type="GO" id="GO:0006313">
    <property type="term" value="P:DNA transposition"/>
    <property type="evidence" value="ECO:0007669"/>
    <property type="project" value="InterPro"/>
</dbReference>
<reference evidence="2 3" key="1">
    <citation type="journal article" date="2015" name="Nature">
        <title>rRNA introns, odd ribosomes, and small enigmatic genomes across a large radiation of phyla.</title>
        <authorList>
            <person name="Brown C.T."/>
            <person name="Hug L.A."/>
            <person name="Thomas B.C."/>
            <person name="Sharon I."/>
            <person name="Castelle C.J."/>
            <person name="Singh A."/>
            <person name="Wilkins M.J."/>
            <person name="Williams K.H."/>
            <person name="Banfield J.F."/>
        </authorList>
    </citation>
    <scope>NUCLEOTIDE SEQUENCE [LARGE SCALE GENOMIC DNA]</scope>
</reference>
<evidence type="ECO:0000313" key="3">
    <source>
        <dbReference type="Proteomes" id="UP000034849"/>
    </source>
</evidence>
<dbReference type="SMART" id="SM01321">
    <property type="entry name" value="Y1_Tnp"/>
    <property type="match status" value="1"/>
</dbReference>
<dbReference type="AlphaFoldDB" id="A0A0G0GCV8"/>
<proteinExistence type="predicted"/>
<dbReference type="InterPro" id="IPR052715">
    <property type="entry name" value="RAYT_transposase"/>
</dbReference>
<comment type="caution">
    <text evidence="2">The sequence shown here is derived from an EMBL/GenBank/DDBJ whole genome shotgun (WGS) entry which is preliminary data.</text>
</comment>
<dbReference type="Gene3D" id="3.30.70.1290">
    <property type="entry name" value="Transposase IS200-like"/>
    <property type="match status" value="1"/>
</dbReference>
<feature type="domain" description="Transposase IS200-like" evidence="1">
    <location>
        <begin position="23"/>
        <end position="172"/>
    </location>
</feature>
<name>A0A0G0GCV8_9BACT</name>
<sequence>MTDNLFRNKFLIPSTRLAGYDYSQTGYYFITICTKNKFCYFGEIVGDEIVLNDIGKMATKYWLEIPKHFPFVTLDEFVIMPNHVHGIIIINNNPPIVETQNFASLHDNDKLYHNKFGPQSKNLSSIIRGFKIGVSKWATTNNVSFIWQARFYDHIIRDEISLHNIQQYIFNNPSMWDRDRNNPEGLLV</sequence>
<dbReference type="PANTHER" id="PTHR36966:SF1">
    <property type="entry name" value="REP-ASSOCIATED TYROSINE TRANSPOSASE"/>
    <property type="match status" value="1"/>
</dbReference>
<dbReference type="PANTHER" id="PTHR36966">
    <property type="entry name" value="REP-ASSOCIATED TYROSINE TRANSPOSASE"/>
    <property type="match status" value="1"/>
</dbReference>
<dbReference type="InterPro" id="IPR002686">
    <property type="entry name" value="Transposase_17"/>
</dbReference>
<accession>A0A0G0GCV8</accession>
<dbReference type="EMBL" id="LBSX01000005">
    <property type="protein sequence ID" value="KKQ27812.1"/>
    <property type="molecule type" value="Genomic_DNA"/>
</dbReference>
<dbReference type="SUPFAM" id="SSF143422">
    <property type="entry name" value="Transposase IS200-like"/>
    <property type="match status" value="1"/>
</dbReference>
<dbReference type="STRING" id="1619046.US42_C0005G0037"/>
<dbReference type="InterPro" id="IPR036515">
    <property type="entry name" value="Transposase_17_sf"/>
</dbReference>
<organism evidence="2 3">
    <name type="scientific">Candidatus Magasanikbacteria bacterium GW2011_GWC2_37_14</name>
    <dbReference type="NCBI Taxonomy" id="1619046"/>
    <lineage>
        <taxon>Bacteria</taxon>
        <taxon>Candidatus Magasanikiibacteriota</taxon>
    </lineage>
</organism>
<dbReference type="GO" id="GO:0004803">
    <property type="term" value="F:transposase activity"/>
    <property type="evidence" value="ECO:0007669"/>
    <property type="project" value="InterPro"/>
</dbReference>
<gene>
    <name evidence="2" type="ORF">US42_C0005G0037</name>
</gene>
<dbReference type="PATRIC" id="fig|1619046.3.peg.366"/>
<protein>
    <recommendedName>
        <fullName evidence="1">Transposase IS200-like domain-containing protein</fullName>
    </recommendedName>
</protein>